<proteinExistence type="predicted"/>
<dbReference type="RefSeq" id="WP_074787060.1">
    <property type="nucleotide sequence ID" value="NZ_FOBO01000012.1"/>
</dbReference>
<sequence>MPDHSPRLALPFIQPSQAQKHVTHNEALATLDTVVQLAVEAVEATIPPAAPNEGEVWAIGPAPEGAWAGQAGRIATLIDDTWRFIDPQEGWIALDKSTGRLLRQASGAWAPLAPPDLVNLAGVGINAGFDAVNRLAVAAPATLFNHEGAGHQLKINKADEGDTASLLFQTGFGGRAEMGTAGSDDFAIKVSADGGTWFTALSFEAASGLASGSAVQQAADDATAGRLMRVGAFGWGQDGAQAVPVLIDLDAPGTASGVYAVTSATTGASGTGTCLILRGAADEPAQILLDADGQSLAFRTRAGGAWGAWAVLSGAHNITRDSGPDGSYVRYPDGTQICQHSLTLDAPDQVDGALFRAALPTGWSYPAAFAPGTRPTLTASATTQDGP</sequence>
<dbReference type="Proteomes" id="UP000182160">
    <property type="component" value="Unassembled WGS sequence"/>
</dbReference>
<reference evidence="1 2" key="1">
    <citation type="submission" date="2016-10" db="EMBL/GenBank/DDBJ databases">
        <authorList>
            <person name="de Groot N.N."/>
        </authorList>
    </citation>
    <scope>NUCLEOTIDE SEQUENCE [LARGE SCALE GENOMIC DNA]</scope>
    <source>
        <strain evidence="1 2">DSM 11457</strain>
    </source>
</reference>
<accession>A0A1H8E2V9</accession>
<dbReference type="EMBL" id="FOBO01000012">
    <property type="protein sequence ID" value="SEN13127.1"/>
    <property type="molecule type" value="Genomic_DNA"/>
</dbReference>
<evidence type="ECO:0008006" key="3">
    <source>
        <dbReference type="Google" id="ProtNLM"/>
    </source>
</evidence>
<dbReference type="CDD" id="cd19958">
    <property type="entry name" value="pyocin_knob"/>
    <property type="match status" value="1"/>
</dbReference>
<protein>
    <recommendedName>
        <fullName evidence="3">DUF2793 domain-containing protein</fullName>
    </recommendedName>
</protein>
<dbReference type="Pfam" id="PF10983">
    <property type="entry name" value="DUF2793"/>
    <property type="match status" value="1"/>
</dbReference>
<gene>
    <name evidence="1" type="ORF">SAMN04488077_11287</name>
</gene>
<evidence type="ECO:0000313" key="2">
    <source>
        <dbReference type="Proteomes" id="UP000182160"/>
    </source>
</evidence>
<dbReference type="AlphaFoldDB" id="A0A1H8E2V9"/>
<evidence type="ECO:0000313" key="1">
    <source>
        <dbReference type="EMBL" id="SEN13127.1"/>
    </source>
</evidence>
<organism evidence="1 2">
    <name type="scientific">Roseovarius tolerans</name>
    <dbReference type="NCBI Taxonomy" id="74031"/>
    <lineage>
        <taxon>Bacteria</taxon>
        <taxon>Pseudomonadati</taxon>
        <taxon>Pseudomonadota</taxon>
        <taxon>Alphaproteobacteria</taxon>
        <taxon>Rhodobacterales</taxon>
        <taxon>Roseobacteraceae</taxon>
        <taxon>Roseovarius</taxon>
    </lineage>
</organism>
<name>A0A1H8E2V9_9RHOB</name>
<dbReference type="InterPro" id="IPR021251">
    <property type="entry name" value="DUF2793"/>
</dbReference>